<evidence type="ECO:0000313" key="1">
    <source>
        <dbReference type="EMBL" id="GMQ62279.1"/>
    </source>
</evidence>
<protein>
    <submittedName>
        <fullName evidence="1">Uncharacterized protein</fullName>
    </submittedName>
</protein>
<accession>A0ACB5UI99</accession>
<proteinExistence type="predicted"/>
<comment type="caution">
    <text evidence="1">The sequence shown here is derived from an EMBL/GenBank/DDBJ whole genome shotgun (WGS) entry which is preliminary data.</text>
</comment>
<dbReference type="EMBL" id="BTPU01000023">
    <property type="protein sequence ID" value="GMQ62279.1"/>
    <property type="molecule type" value="Genomic_DNA"/>
</dbReference>
<organism evidence="1 2">
    <name type="scientific">Vallitalea maricola</name>
    <dbReference type="NCBI Taxonomy" id="3074433"/>
    <lineage>
        <taxon>Bacteria</taxon>
        <taxon>Bacillati</taxon>
        <taxon>Bacillota</taxon>
        <taxon>Clostridia</taxon>
        <taxon>Lachnospirales</taxon>
        <taxon>Vallitaleaceae</taxon>
        <taxon>Vallitalea</taxon>
    </lineage>
</organism>
<reference evidence="1" key="1">
    <citation type="submission" date="2023-09" db="EMBL/GenBank/DDBJ databases">
        <title>Vallitalea sediminicola and Vallitalea maricola sp. nov., anaerobic bacteria isolated from marine sediment.</title>
        <authorList>
            <person name="Hirano S."/>
            <person name="Maeda A."/>
            <person name="Terahara T."/>
            <person name="Mori K."/>
            <person name="Hamada M."/>
            <person name="Matsumoto R."/>
            <person name="Kobayashi T."/>
        </authorList>
    </citation>
    <scope>NUCLEOTIDE SEQUENCE</scope>
    <source>
        <strain evidence="1">AN17-2</strain>
    </source>
</reference>
<dbReference type="Proteomes" id="UP001374599">
    <property type="component" value="Unassembled WGS sequence"/>
</dbReference>
<name>A0ACB5UI99_9FIRM</name>
<sequence>MLKCKADYEADIAKSRDDRMKWWRDARFGMFIHYGLYSQLGRNEWAMALENYDIKEYEKLAETFKPKEGTIRKWAELAKKAGMKYMVLTTRHHEGFSLWDSKVNPYNSVNYGPKRDLVKEFVDACREFDLKIGFYSSLMDWHHEDSWKCAFDREARIRFTNYIKELNRELMTNYGKIDILWYDVPRPMESPEGWNSLELNQMVRELQPHIIINDRSLLPEDFGTPEEHLTPGEKDWEACMTFNGISWGYIDSEQAKPYSYTPQQIIRMIQKVTAFGGNLLLNVGPKPDGTIPEEVIEPLTKVGIWLQENGKAVYGQKDKIGNTNVCGICSVTSEDNILYVWDIIWPSNNSLVIAGICNAQLKEVRLLKDDTPVDFIQNGHRIILKNLPDTNPNQSVGIPVFKLDFDKKPKCNRASYYPQLNMGQTFL</sequence>
<evidence type="ECO:0000313" key="2">
    <source>
        <dbReference type="Proteomes" id="UP001374599"/>
    </source>
</evidence>
<keyword evidence="2" id="KW-1185">Reference proteome</keyword>
<gene>
    <name evidence="1" type="ORF">AN2V17_15110</name>
</gene>